<keyword evidence="3" id="KW-1185">Reference proteome</keyword>
<dbReference type="Pfam" id="PF21525">
    <property type="entry name" value="Nlp36"/>
    <property type="match status" value="1"/>
</dbReference>
<dbReference type="EMBL" id="CAJFCW020000006">
    <property type="protein sequence ID" value="CAG9127089.1"/>
    <property type="molecule type" value="Genomic_DNA"/>
</dbReference>
<keyword evidence="1" id="KW-0472">Membrane</keyword>
<keyword evidence="1" id="KW-1133">Transmembrane helix</keyword>
<name>A0A811LPC8_9BILA</name>
<gene>
    <name evidence="2" type="ORF">BOKJ2_LOCUS13675</name>
</gene>
<sequence length="70" mass="7880">MPKQSLELIDYLGPVAAAVIFFSTMFILSVTVILWCFVTPNDDKTVFAKYGLGPQPKNPRTYQRDGILKD</sequence>
<comment type="caution">
    <text evidence="2">The sequence shown here is derived from an EMBL/GenBank/DDBJ whole genome shotgun (WGS) entry which is preliminary data.</text>
</comment>
<keyword evidence="1" id="KW-0812">Transmembrane</keyword>
<dbReference type="Proteomes" id="UP000783686">
    <property type="component" value="Unassembled WGS sequence"/>
</dbReference>
<evidence type="ECO:0000313" key="2">
    <source>
        <dbReference type="EMBL" id="CAD5229616.1"/>
    </source>
</evidence>
<evidence type="ECO:0000256" key="1">
    <source>
        <dbReference type="SAM" id="Phobius"/>
    </source>
</evidence>
<evidence type="ECO:0000313" key="3">
    <source>
        <dbReference type="Proteomes" id="UP000614601"/>
    </source>
</evidence>
<dbReference type="OrthoDB" id="5821973at2759"/>
<dbReference type="Proteomes" id="UP000614601">
    <property type="component" value="Unassembled WGS sequence"/>
</dbReference>
<protein>
    <submittedName>
        <fullName evidence="2">Uncharacterized protein</fullName>
    </submittedName>
</protein>
<organism evidence="2 3">
    <name type="scientific">Bursaphelenchus okinawaensis</name>
    <dbReference type="NCBI Taxonomy" id="465554"/>
    <lineage>
        <taxon>Eukaryota</taxon>
        <taxon>Metazoa</taxon>
        <taxon>Ecdysozoa</taxon>
        <taxon>Nematoda</taxon>
        <taxon>Chromadorea</taxon>
        <taxon>Rhabditida</taxon>
        <taxon>Tylenchina</taxon>
        <taxon>Tylenchomorpha</taxon>
        <taxon>Aphelenchoidea</taxon>
        <taxon>Aphelenchoididae</taxon>
        <taxon>Bursaphelenchus</taxon>
    </lineage>
</organism>
<dbReference type="EMBL" id="CAJFDH010000006">
    <property type="protein sequence ID" value="CAD5229616.1"/>
    <property type="molecule type" value="Genomic_DNA"/>
</dbReference>
<reference evidence="2" key="1">
    <citation type="submission" date="2020-09" db="EMBL/GenBank/DDBJ databases">
        <authorList>
            <person name="Kikuchi T."/>
        </authorList>
    </citation>
    <scope>NUCLEOTIDE SEQUENCE</scope>
    <source>
        <strain evidence="2">SH1</strain>
    </source>
</reference>
<accession>A0A811LPC8</accession>
<dbReference type="AlphaFoldDB" id="A0A811LPC8"/>
<proteinExistence type="predicted"/>
<feature type="transmembrane region" description="Helical" evidence="1">
    <location>
        <begin position="12"/>
        <end position="38"/>
    </location>
</feature>